<accession>A0AAJ2BB95</accession>
<sequence>MKVQWQVISSATLGSLARVIRFLNLNRPRVNSSIRHPQPAI</sequence>
<proteinExistence type="predicted"/>
<comment type="caution">
    <text evidence="1">The sequence shown here is derived from an EMBL/GenBank/DDBJ whole genome shotgun (WGS) entry which is preliminary data.</text>
</comment>
<organism evidence="1 2">
    <name type="scientific">Agrobacterium larrymoorei</name>
    <dbReference type="NCBI Taxonomy" id="160699"/>
    <lineage>
        <taxon>Bacteria</taxon>
        <taxon>Pseudomonadati</taxon>
        <taxon>Pseudomonadota</taxon>
        <taxon>Alphaproteobacteria</taxon>
        <taxon>Hyphomicrobiales</taxon>
        <taxon>Rhizobiaceae</taxon>
        <taxon>Rhizobium/Agrobacterium group</taxon>
        <taxon>Agrobacterium</taxon>
    </lineage>
</organism>
<protein>
    <submittedName>
        <fullName evidence="1">Uncharacterized protein</fullName>
    </submittedName>
</protein>
<dbReference type="AlphaFoldDB" id="A0AAJ2BB95"/>
<evidence type="ECO:0000313" key="2">
    <source>
        <dbReference type="Proteomes" id="UP001255601"/>
    </source>
</evidence>
<name>A0AAJ2BB95_9HYPH</name>
<gene>
    <name evidence="1" type="ORF">QE369_002054</name>
</gene>
<dbReference type="Proteomes" id="UP001255601">
    <property type="component" value="Unassembled WGS sequence"/>
</dbReference>
<dbReference type="EMBL" id="JAVIZC010000002">
    <property type="protein sequence ID" value="MDR6101857.1"/>
    <property type="molecule type" value="Genomic_DNA"/>
</dbReference>
<reference evidence="1" key="1">
    <citation type="submission" date="2023-08" db="EMBL/GenBank/DDBJ databases">
        <title>Functional and genomic diversity of the sorghum phyllosphere microbiome.</title>
        <authorList>
            <person name="Shade A."/>
        </authorList>
    </citation>
    <scope>NUCLEOTIDE SEQUENCE</scope>
    <source>
        <strain evidence="1">SORGH_AS_0974</strain>
    </source>
</reference>
<evidence type="ECO:0000313" key="1">
    <source>
        <dbReference type="EMBL" id="MDR6101857.1"/>
    </source>
</evidence>